<evidence type="ECO:0000313" key="1">
    <source>
        <dbReference type="EMBL" id="CAJ2632251.1"/>
    </source>
</evidence>
<keyword evidence="2" id="KW-1185">Reference proteome</keyword>
<sequence length="274" mass="31616">MANVEPQNERNHVYRFSTLPQSETEANQEDEPLPISTSPIRARISDNNYHHSDEILNISTHTCEKIQDLLGLTILLLLISLPLYRHLGSPKQDPIPPIFILNSMYISNFTVGTKGLAATWDAKFTIQNINVSSIYFRTIDFTIFYKQNPEDALSVVSSYPFYLDEGEFMKLHLKFKTMETAQWENDQDQPFVENKLVEEIGKDRDKNNGSLSFGMQMKVKAIYYGETWVSDVIMSPYCEDLMVQFLPNKESSGRLVNPDRNFSVPIQWKPLPFF</sequence>
<dbReference type="Proteomes" id="UP001177021">
    <property type="component" value="Unassembled WGS sequence"/>
</dbReference>
<reference evidence="1" key="1">
    <citation type="submission" date="2023-10" db="EMBL/GenBank/DDBJ databases">
        <authorList>
            <person name="Rodriguez Cubillos JULIANA M."/>
            <person name="De Vega J."/>
        </authorList>
    </citation>
    <scope>NUCLEOTIDE SEQUENCE</scope>
</reference>
<accession>A0ACB0IJT8</accession>
<organism evidence="1 2">
    <name type="scientific">Trifolium pratense</name>
    <name type="common">Red clover</name>
    <dbReference type="NCBI Taxonomy" id="57577"/>
    <lineage>
        <taxon>Eukaryota</taxon>
        <taxon>Viridiplantae</taxon>
        <taxon>Streptophyta</taxon>
        <taxon>Embryophyta</taxon>
        <taxon>Tracheophyta</taxon>
        <taxon>Spermatophyta</taxon>
        <taxon>Magnoliopsida</taxon>
        <taxon>eudicotyledons</taxon>
        <taxon>Gunneridae</taxon>
        <taxon>Pentapetalae</taxon>
        <taxon>rosids</taxon>
        <taxon>fabids</taxon>
        <taxon>Fabales</taxon>
        <taxon>Fabaceae</taxon>
        <taxon>Papilionoideae</taxon>
        <taxon>50 kb inversion clade</taxon>
        <taxon>NPAAA clade</taxon>
        <taxon>Hologalegina</taxon>
        <taxon>IRL clade</taxon>
        <taxon>Trifolieae</taxon>
        <taxon>Trifolium</taxon>
    </lineage>
</organism>
<gene>
    <name evidence="1" type="ORF">MILVUS5_LOCUS3593</name>
</gene>
<evidence type="ECO:0000313" key="2">
    <source>
        <dbReference type="Proteomes" id="UP001177021"/>
    </source>
</evidence>
<name>A0ACB0IJT8_TRIPR</name>
<protein>
    <submittedName>
        <fullName evidence="1">Uncharacterized protein</fullName>
    </submittedName>
</protein>
<proteinExistence type="predicted"/>
<dbReference type="EMBL" id="CASHSV030000001">
    <property type="protein sequence ID" value="CAJ2632251.1"/>
    <property type="molecule type" value="Genomic_DNA"/>
</dbReference>
<comment type="caution">
    <text evidence="1">The sequence shown here is derived from an EMBL/GenBank/DDBJ whole genome shotgun (WGS) entry which is preliminary data.</text>
</comment>